<name>A0A401TF69_CHIPU</name>
<sequence>MGRCQCPLTPAGPSLPVGDVAAAAILPALGSPQVRFVRSRLPGDNLLTARATTAAGGRRRGLRWTRR</sequence>
<dbReference type="AlphaFoldDB" id="A0A401TF69"/>
<reference evidence="1 2" key="1">
    <citation type="journal article" date="2018" name="Nat. Ecol. Evol.">
        <title>Shark genomes provide insights into elasmobranch evolution and the origin of vertebrates.</title>
        <authorList>
            <person name="Hara Y"/>
            <person name="Yamaguchi K"/>
            <person name="Onimaru K"/>
            <person name="Kadota M"/>
            <person name="Koyanagi M"/>
            <person name="Keeley SD"/>
            <person name="Tatsumi K"/>
            <person name="Tanaka K"/>
            <person name="Motone F"/>
            <person name="Kageyama Y"/>
            <person name="Nozu R"/>
            <person name="Adachi N"/>
            <person name="Nishimura O"/>
            <person name="Nakagawa R"/>
            <person name="Tanegashima C"/>
            <person name="Kiyatake I"/>
            <person name="Matsumoto R"/>
            <person name="Murakumo K"/>
            <person name="Nishida K"/>
            <person name="Terakita A"/>
            <person name="Kuratani S"/>
            <person name="Sato K"/>
            <person name="Hyodo S Kuraku.S."/>
        </authorList>
    </citation>
    <scope>NUCLEOTIDE SEQUENCE [LARGE SCALE GENOMIC DNA]</scope>
</reference>
<comment type="caution">
    <text evidence="1">The sequence shown here is derived from an EMBL/GenBank/DDBJ whole genome shotgun (WGS) entry which is preliminary data.</text>
</comment>
<gene>
    <name evidence="1" type="ORF">chiPu_0025281</name>
</gene>
<organism evidence="1 2">
    <name type="scientific">Chiloscyllium punctatum</name>
    <name type="common">Brownbanded bambooshark</name>
    <name type="synonym">Hemiscyllium punctatum</name>
    <dbReference type="NCBI Taxonomy" id="137246"/>
    <lineage>
        <taxon>Eukaryota</taxon>
        <taxon>Metazoa</taxon>
        <taxon>Chordata</taxon>
        <taxon>Craniata</taxon>
        <taxon>Vertebrata</taxon>
        <taxon>Chondrichthyes</taxon>
        <taxon>Elasmobranchii</taxon>
        <taxon>Galeomorphii</taxon>
        <taxon>Galeoidea</taxon>
        <taxon>Orectolobiformes</taxon>
        <taxon>Hemiscylliidae</taxon>
        <taxon>Chiloscyllium</taxon>
    </lineage>
</organism>
<protein>
    <submittedName>
        <fullName evidence="1">Uncharacterized protein</fullName>
    </submittedName>
</protein>
<accession>A0A401TF69</accession>
<proteinExistence type="predicted"/>
<keyword evidence="2" id="KW-1185">Reference proteome</keyword>
<evidence type="ECO:0000313" key="1">
    <source>
        <dbReference type="EMBL" id="GCC41287.1"/>
    </source>
</evidence>
<evidence type="ECO:0000313" key="2">
    <source>
        <dbReference type="Proteomes" id="UP000287033"/>
    </source>
</evidence>
<feature type="non-terminal residue" evidence="1">
    <location>
        <position position="67"/>
    </location>
</feature>
<dbReference type="EMBL" id="BEZZ01055730">
    <property type="protein sequence ID" value="GCC41287.1"/>
    <property type="molecule type" value="Genomic_DNA"/>
</dbReference>
<dbReference type="Proteomes" id="UP000287033">
    <property type="component" value="Unassembled WGS sequence"/>
</dbReference>